<dbReference type="EMBL" id="QRMI01000037">
    <property type="protein sequence ID" value="RHJ58492.1"/>
    <property type="molecule type" value="Genomic_DNA"/>
</dbReference>
<evidence type="ECO:0000256" key="1">
    <source>
        <dbReference type="SAM" id="MobiDB-lite"/>
    </source>
</evidence>
<sequence>MKQNKEDFNRELKTYSTKALKNIITIAENSFDANTRLKANQYLLDRCYGKDYKAVVEETEHNTETKIMLQIVNPKQNINVNDINDEIIETLTDNENDDSEPWEEPWGEDIYRP</sequence>
<comment type="caution">
    <text evidence="2">The sequence shown here is derived from an EMBL/GenBank/DDBJ whole genome shotgun (WGS) entry which is preliminary data.</text>
</comment>
<evidence type="ECO:0000313" key="3">
    <source>
        <dbReference type="Proteomes" id="UP000285832"/>
    </source>
</evidence>
<feature type="region of interest" description="Disordered" evidence="1">
    <location>
        <begin position="92"/>
        <end position="113"/>
    </location>
</feature>
<feature type="compositionally biased region" description="Acidic residues" evidence="1">
    <location>
        <begin position="92"/>
        <end position="107"/>
    </location>
</feature>
<evidence type="ECO:0000313" key="2">
    <source>
        <dbReference type="EMBL" id="RHJ58492.1"/>
    </source>
</evidence>
<gene>
    <name evidence="2" type="ORF">DW116_11695</name>
</gene>
<dbReference type="AlphaFoldDB" id="A0A415CXY4"/>
<dbReference type="Proteomes" id="UP000285832">
    <property type="component" value="Unassembled WGS sequence"/>
</dbReference>
<reference evidence="2 3" key="1">
    <citation type="submission" date="2018-08" db="EMBL/GenBank/DDBJ databases">
        <title>A genome reference for cultivated species of the human gut microbiota.</title>
        <authorList>
            <person name="Zou Y."/>
            <person name="Xue W."/>
            <person name="Luo G."/>
        </authorList>
    </citation>
    <scope>NUCLEOTIDE SEQUENCE [LARGE SCALE GENOMIC DNA]</scope>
    <source>
        <strain evidence="2 3">AM09-9</strain>
    </source>
</reference>
<proteinExistence type="predicted"/>
<accession>A0A415CXY4</accession>
<protein>
    <submittedName>
        <fullName evidence="2">Uncharacterized protein</fullName>
    </submittedName>
</protein>
<organism evidence="2 3">
    <name type="scientific">[Ruminococcus] lactaris</name>
    <dbReference type="NCBI Taxonomy" id="46228"/>
    <lineage>
        <taxon>Bacteria</taxon>
        <taxon>Bacillati</taxon>
        <taxon>Bacillota</taxon>
        <taxon>Clostridia</taxon>
        <taxon>Lachnospirales</taxon>
        <taxon>Lachnospiraceae</taxon>
        <taxon>Mediterraneibacter</taxon>
    </lineage>
</organism>
<name>A0A415CXY4_9FIRM</name>